<protein>
    <submittedName>
        <fullName evidence="1">Single stranded DNA binding protein</fullName>
    </submittedName>
</protein>
<accession>A0A8S5UFT0</accession>
<name>A0A8S5UFT0_9CAUD</name>
<proteinExistence type="predicted"/>
<reference evidence="1" key="1">
    <citation type="journal article" date="2021" name="Proc. Natl. Acad. Sci. U.S.A.">
        <title>A Catalog of Tens of Thousands of Viruses from Human Metagenomes Reveals Hidden Associations with Chronic Diseases.</title>
        <authorList>
            <person name="Tisza M.J."/>
            <person name="Buck C.B."/>
        </authorList>
    </citation>
    <scope>NUCLEOTIDE SEQUENCE</scope>
    <source>
        <strain evidence="1">CtnuR9</strain>
    </source>
</reference>
<dbReference type="Pfam" id="PF17427">
    <property type="entry name" value="Phi29_Phage_SSB"/>
    <property type="match status" value="1"/>
</dbReference>
<sequence length="139" mass="15037">MATEITTIENTNMAPTITAKPVMALAFDTTTSSGKKRFFNALNTAESLNDADIKQLTLSGVIVQPTERLDQATGEAVMCEGTTFITEQGAYFTQSDGIARCAKNLIMAYGSDFAAEPITIEFTERKLGGGRKLKQFIVL</sequence>
<dbReference type="InterPro" id="IPR035408">
    <property type="entry name" value="Phi29_Phage_SSB"/>
</dbReference>
<organism evidence="1">
    <name type="scientific">Podoviridae sp. ctnuR9</name>
    <dbReference type="NCBI Taxonomy" id="2825276"/>
    <lineage>
        <taxon>Viruses</taxon>
        <taxon>Duplodnaviria</taxon>
        <taxon>Heunggongvirae</taxon>
        <taxon>Uroviricota</taxon>
        <taxon>Caudoviricetes</taxon>
    </lineage>
</organism>
<evidence type="ECO:0000313" key="1">
    <source>
        <dbReference type="EMBL" id="DAF93345.1"/>
    </source>
</evidence>
<dbReference type="EMBL" id="BK016084">
    <property type="protein sequence ID" value="DAF93345.1"/>
    <property type="molecule type" value="Genomic_DNA"/>
</dbReference>